<gene>
    <name evidence="2" type="ORF">pmac_cds_33</name>
</gene>
<dbReference type="KEGG" id="vg:36841176"/>
<proteinExistence type="predicted"/>
<name>A0A2U7UE27_9VIRU</name>
<evidence type="ECO:0000313" key="2">
    <source>
        <dbReference type="EMBL" id="AVK76721.1"/>
    </source>
</evidence>
<accession>A0A2U7UE27</accession>
<organism evidence="2">
    <name type="scientific">Pandoravirus macleodensis</name>
    <dbReference type="NCBI Taxonomy" id="2107707"/>
    <lineage>
        <taxon>Viruses</taxon>
        <taxon>Pandoravirus</taxon>
    </lineage>
</organism>
<sequence length="78" mass="8463">MSAPPTGSPYVLPLSAPEYACPFVDTSSGTAFDLADPWLWDGFAQFVGLNGAHDGGRQQPRPRTIAPHATRSQRRRLP</sequence>
<reference evidence="2" key="1">
    <citation type="journal article" date="2018" name="Nat. Commun.">
        <title>Diversity and evolution of the emerging Pandoraviridae family.</title>
        <authorList>
            <person name="Legendre M."/>
            <person name="Fabre E."/>
            <person name="Poirot O."/>
            <person name="Jeudy S."/>
            <person name="Lartigue A."/>
            <person name="Alempic J.M."/>
            <person name="Beucher L."/>
            <person name="Philippe N."/>
            <person name="Bertaux L."/>
            <person name="Christo-Foroux E."/>
            <person name="Labadie K."/>
            <person name="Coute Y."/>
            <person name="Abergel C."/>
            <person name="Claverie J.M."/>
        </authorList>
    </citation>
    <scope>NUCLEOTIDE SEQUENCE [LARGE SCALE GENOMIC DNA]</scope>
    <source>
        <strain evidence="2">Macleodensis</strain>
    </source>
</reference>
<evidence type="ECO:0000256" key="1">
    <source>
        <dbReference type="SAM" id="MobiDB-lite"/>
    </source>
</evidence>
<dbReference type="EMBL" id="MG011691">
    <property type="protein sequence ID" value="AVK76721.1"/>
    <property type="molecule type" value="Genomic_DNA"/>
</dbReference>
<dbReference type="RefSeq" id="YP_009480717.1">
    <property type="nucleotide sequence ID" value="NC_037665.1"/>
</dbReference>
<dbReference type="GeneID" id="36841176"/>
<protein>
    <submittedName>
        <fullName evidence="2">Uncharacterized protein</fullName>
    </submittedName>
</protein>
<dbReference type="Proteomes" id="UP000249758">
    <property type="component" value="Segment"/>
</dbReference>
<feature type="region of interest" description="Disordered" evidence="1">
    <location>
        <begin position="50"/>
        <end position="78"/>
    </location>
</feature>